<comment type="function">
    <text evidence="5">A flexible structure which links the flagellar filament to the drive apparatus in the basal body.</text>
</comment>
<organism evidence="10 11">
    <name type="scientific">Desulfurobacterium indicum</name>
    <dbReference type="NCBI Taxonomy" id="1914305"/>
    <lineage>
        <taxon>Bacteria</taxon>
        <taxon>Pseudomonadati</taxon>
        <taxon>Aquificota</taxon>
        <taxon>Aquificia</taxon>
        <taxon>Desulfurobacteriales</taxon>
        <taxon>Desulfurobacteriaceae</taxon>
        <taxon>Desulfurobacterium</taxon>
    </lineage>
</organism>
<reference evidence="10 11" key="1">
    <citation type="submission" date="2016-10" db="EMBL/GenBank/DDBJ databases">
        <title>Genome sequence of a sulfur-reducing bacterium Desulfurobacterium indicum K6013.</title>
        <authorList>
            <person name="Cao J."/>
            <person name="Shao Z."/>
            <person name="Alain K."/>
            <person name="Jebbar M."/>
        </authorList>
    </citation>
    <scope>NUCLEOTIDE SEQUENCE [LARGE SCALE GENOMIC DNA]</scope>
    <source>
        <strain evidence="10 11">K6013</strain>
    </source>
</reference>
<dbReference type="InterPro" id="IPR053967">
    <property type="entry name" value="LlgE_F_G-like_D1"/>
</dbReference>
<dbReference type="PANTHER" id="PTHR30435">
    <property type="entry name" value="FLAGELLAR PROTEIN"/>
    <property type="match status" value="1"/>
</dbReference>
<sequence>MLQSFYTAFTGLNAEKNWLSVISDNIANVNTVGYKSERAVFEDLLASSLTTYSNGSPINREIGGGVFVGATVKDFSQGTFMNTNNPLDMALDGEGFFMVRSNDGVTYYTRNGEFRLDANGDLINMLGMKVQGWMLDDVGNMSGSIGSINVPMSMQPAKTTYVKMKEPSNLDSRAPVLSAAAFDPSDSTTYNYVNSVTVYDSLGNPHTLDLYFVHTDAATNSWDVHVYADGDTTTQVGSTTLTFDSEGNLTGGSPTTVSVNLTNGATSPMNISLQFDGMRQVASDFIFYAEQDGNSKGDLMAVSVSEDGIIKASYTNGKVKDIARLAIATFKDKEILTRKGSWLYLPNQQTFTPVIMPGGVISKIRSGMLEMSNVDIASEFINLITAQRAYQANARVITTDDQILQETMNIKR</sequence>
<dbReference type="Pfam" id="PF07559">
    <property type="entry name" value="FlgE_D2"/>
    <property type="match status" value="1"/>
</dbReference>
<evidence type="ECO:0000256" key="3">
    <source>
        <dbReference type="ARBA" id="ARBA00019015"/>
    </source>
</evidence>
<accession>A0A1R1MKL1</accession>
<dbReference type="InterPro" id="IPR037058">
    <property type="entry name" value="Falgellar_hook_FlgE_sf"/>
</dbReference>
<dbReference type="PANTHER" id="PTHR30435:SF1">
    <property type="entry name" value="FLAGELLAR HOOK PROTEIN FLGE"/>
    <property type="match status" value="1"/>
</dbReference>
<keyword evidence="10" id="KW-0969">Cilium</keyword>
<comment type="subcellular location">
    <subcellularLocation>
        <location evidence="1 5">Bacterial flagellum basal body</location>
    </subcellularLocation>
</comment>
<dbReference type="GO" id="GO:0005829">
    <property type="term" value="C:cytosol"/>
    <property type="evidence" value="ECO:0007669"/>
    <property type="project" value="TreeGrafter"/>
</dbReference>
<comment type="caution">
    <text evidence="10">The sequence shown here is derived from an EMBL/GenBank/DDBJ whole genome shotgun (WGS) entry which is preliminary data.</text>
</comment>
<dbReference type="Pfam" id="PF06429">
    <property type="entry name" value="Flg_bbr_C"/>
    <property type="match status" value="1"/>
</dbReference>
<evidence type="ECO:0000259" key="8">
    <source>
        <dbReference type="Pfam" id="PF07559"/>
    </source>
</evidence>
<dbReference type="OrthoDB" id="9804559at2"/>
<evidence type="ECO:0000256" key="2">
    <source>
        <dbReference type="ARBA" id="ARBA00009677"/>
    </source>
</evidence>
<feature type="domain" description="Flagellar hook protein FlgE D2" evidence="8">
    <location>
        <begin position="169"/>
        <end position="293"/>
    </location>
</feature>
<evidence type="ECO:0000313" key="10">
    <source>
        <dbReference type="EMBL" id="OMH40345.1"/>
    </source>
</evidence>
<dbReference type="SUPFAM" id="SSF117143">
    <property type="entry name" value="Flagellar hook protein flgE"/>
    <property type="match status" value="1"/>
</dbReference>
<dbReference type="Pfam" id="PF00460">
    <property type="entry name" value="Flg_bb_rod"/>
    <property type="match status" value="1"/>
</dbReference>
<evidence type="ECO:0000259" key="7">
    <source>
        <dbReference type="Pfam" id="PF06429"/>
    </source>
</evidence>
<dbReference type="STRING" id="1914305.BLW93_05615"/>
<dbReference type="Gene3D" id="2.60.98.20">
    <property type="entry name" value="Flagellar hook protein FlgE"/>
    <property type="match status" value="1"/>
</dbReference>
<dbReference type="GO" id="GO:0071978">
    <property type="term" value="P:bacterial-type flagellum-dependent swarming motility"/>
    <property type="evidence" value="ECO:0007669"/>
    <property type="project" value="TreeGrafter"/>
</dbReference>
<evidence type="ECO:0000256" key="1">
    <source>
        <dbReference type="ARBA" id="ARBA00004117"/>
    </source>
</evidence>
<feature type="domain" description="Flagellar basal-body/hook protein C-terminal" evidence="7">
    <location>
        <begin position="365"/>
        <end position="410"/>
    </location>
</feature>
<dbReference type="InterPro" id="IPR019776">
    <property type="entry name" value="Flagellar_basal_body_rod_CS"/>
</dbReference>
<comment type="similarity">
    <text evidence="2 5">Belongs to the flagella basal body rod proteins family.</text>
</comment>
<dbReference type="InterPro" id="IPR011491">
    <property type="entry name" value="FlgE_D2"/>
</dbReference>
<evidence type="ECO:0000259" key="6">
    <source>
        <dbReference type="Pfam" id="PF00460"/>
    </source>
</evidence>
<dbReference type="InterPro" id="IPR001444">
    <property type="entry name" value="Flag_bb_rod_N"/>
</dbReference>
<dbReference type="GO" id="GO:0009424">
    <property type="term" value="C:bacterial-type flagellum hook"/>
    <property type="evidence" value="ECO:0007669"/>
    <property type="project" value="TreeGrafter"/>
</dbReference>
<evidence type="ECO:0000313" key="11">
    <source>
        <dbReference type="Proteomes" id="UP000187408"/>
    </source>
</evidence>
<dbReference type="InterPro" id="IPR037925">
    <property type="entry name" value="FlgE/F/G-like"/>
</dbReference>
<dbReference type="Pfam" id="PF22692">
    <property type="entry name" value="LlgE_F_G_D1"/>
    <property type="match status" value="1"/>
</dbReference>
<feature type="domain" description="Flagellar hook protein FlgE/F/G-like D1" evidence="9">
    <location>
        <begin position="90"/>
        <end position="155"/>
    </location>
</feature>
<dbReference type="GO" id="GO:0009425">
    <property type="term" value="C:bacterial-type flagellum basal body"/>
    <property type="evidence" value="ECO:0007669"/>
    <property type="project" value="UniProtKB-SubCell"/>
</dbReference>
<protein>
    <recommendedName>
        <fullName evidence="3 5">Flagellar hook protein FlgE</fullName>
    </recommendedName>
</protein>
<dbReference type="InterPro" id="IPR020013">
    <property type="entry name" value="Flagellar_FlgE/F/G"/>
</dbReference>
<evidence type="ECO:0000256" key="5">
    <source>
        <dbReference type="RuleBase" id="RU362116"/>
    </source>
</evidence>
<dbReference type="PROSITE" id="PS00588">
    <property type="entry name" value="FLAGELLA_BB_ROD"/>
    <property type="match status" value="1"/>
</dbReference>
<evidence type="ECO:0000259" key="9">
    <source>
        <dbReference type="Pfam" id="PF22692"/>
    </source>
</evidence>
<dbReference type="InterPro" id="IPR010930">
    <property type="entry name" value="Flg_bb/hook_C_dom"/>
</dbReference>
<keyword evidence="10" id="KW-0282">Flagellum</keyword>
<keyword evidence="10" id="KW-0966">Cell projection</keyword>
<dbReference type="Proteomes" id="UP000187408">
    <property type="component" value="Unassembled WGS sequence"/>
</dbReference>
<feature type="domain" description="Flagellar basal body rod protein N-terminal" evidence="6">
    <location>
        <begin position="5"/>
        <end position="35"/>
    </location>
</feature>
<dbReference type="NCBIfam" id="TIGR03506">
    <property type="entry name" value="FlgEFG_subfam"/>
    <property type="match status" value="1"/>
</dbReference>
<proteinExistence type="inferred from homology"/>
<dbReference type="RefSeq" id="WP_076713126.1">
    <property type="nucleotide sequence ID" value="NZ_MOEN01000019.1"/>
</dbReference>
<keyword evidence="11" id="KW-1185">Reference proteome</keyword>
<dbReference type="EMBL" id="MOEN01000019">
    <property type="protein sequence ID" value="OMH40345.1"/>
    <property type="molecule type" value="Genomic_DNA"/>
</dbReference>
<evidence type="ECO:0000256" key="4">
    <source>
        <dbReference type="ARBA" id="ARBA00023143"/>
    </source>
</evidence>
<dbReference type="AlphaFoldDB" id="A0A1R1MKL1"/>
<gene>
    <name evidence="10" type="ORF">BLW93_05615</name>
</gene>
<name>A0A1R1MKL1_9BACT</name>
<keyword evidence="4 5" id="KW-0975">Bacterial flagellum</keyword>